<organism evidence="1">
    <name type="scientific">Spodoptera frugiperda</name>
    <name type="common">Fall armyworm</name>
    <dbReference type="NCBI Taxonomy" id="7108"/>
    <lineage>
        <taxon>Eukaryota</taxon>
        <taxon>Metazoa</taxon>
        <taxon>Ecdysozoa</taxon>
        <taxon>Arthropoda</taxon>
        <taxon>Hexapoda</taxon>
        <taxon>Insecta</taxon>
        <taxon>Pterygota</taxon>
        <taxon>Neoptera</taxon>
        <taxon>Endopterygota</taxon>
        <taxon>Lepidoptera</taxon>
        <taxon>Glossata</taxon>
        <taxon>Ditrysia</taxon>
        <taxon>Noctuoidea</taxon>
        <taxon>Noctuidae</taxon>
        <taxon>Amphipyrinae</taxon>
        <taxon>Spodoptera</taxon>
    </lineage>
</organism>
<sequence>MPLYNVRPLFTIVLRFHVIIPYCHILGTMPDSVLLLRNFRKTEISSAILCPTSRTCDHSTNDTMRQTSKRVS</sequence>
<dbReference type="EMBL" id="ODYU01012217">
    <property type="protein sequence ID" value="SOQ58409.1"/>
    <property type="molecule type" value="Genomic_DNA"/>
</dbReference>
<gene>
    <name evidence="1" type="ORF">SFRICE_032143</name>
</gene>
<evidence type="ECO:0000313" key="1">
    <source>
        <dbReference type="EMBL" id="SOQ58409.1"/>
    </source>
</evidence>
<dbReference type="AlphaFoldDB" id="A0A2H1WZ98"/>
<proteinExistence type="predicted"/>
<name>A0A2H1WZ98_SPOFR</name>
<protein>
    <submittedName>
        <fullName evidence="1">SFRICE_032143</fullName>
    </submittedName>
</protein>
<accession>A0A2H1WZ98</accession>
<reference evidence="1" key="1">
    <citation type="submission" date="2016-07" db="EMBL/GenBank/DDBJ databases">
        <authorList>
            <person name="Bretaudeau A."/>
        </authorList>
    </citation>
    <scope>NUCLEOTIDE SEQUENCE</scope>
    <source>
        <strain evidence="1">Rice</strain>
        <tissue evidence="1">Whole body</tissue>
    </source>
</reference>